<keyword evidence="2" id="KW-0238">DNA-binding</keyword>
<keyword evidence="3" id="KW-0804">Transcription</keyword>
<keyword evidence="1" id="KW-0805">Transcription regulation</keyword>
<keyword evidence="7" id="KW-1185">Reference proteome</keyword>
<accession>A0A494XSK9</accession>
<dbReference type="PRINTS" id="PR00035">
    <property type="entry name" value="HTHGNTR"/>
</dbReference>
<sequence>MEDTDLHFYRLHRYDPGIWYGRLFIMEPIKRAASLKDSVADTIRMSIVTGELALGQPLSERTLAERLNVSKTPVREALAQLRLEGLVHAYPQRGAFVFTPNRTEVVEMCELRQALEAAALKMAIERHPDDAKRALETIVHRMEAALGHEDRRAYLAEDTQFHQALFMTCGNGLLMRTYEMHVGKISALRTHLAQRQGHTALSFAEHKSILQAVKDRDSEHALAILDTHIARTRLSYSAEVERSNDAQSNDSDDSKSAG</sequence>
<dbReference type="InterPro" id="IPR008920">
    <property type="entry name" value="TF_FadR/GntR_C"/>
</dbReference>
<dbReference type="CDD" id="cd07377">
    <property type="entry name" value="WHTH_GntR"/>
    <property type="match status" value="1"/>
</dbReference>
<evidence type="ECO:0000313" key="6">
    <source>
        <dbReference type="EMBL" id="RKP51856.1"/>
    </source>
</evidence>
<dbReference type="GO" id="GO:0003677">
    <property type="term" value="F:DNA binding"/>
    <property type="evidence" value="ECO:0007669"/>
    <property type="project" value="UniProtKB-KW"/>
</dbReference>
<dbReference type="SUPFAM" id="SSF46785">
    <property type="entry name" value="Winged helix' DNA-binding domain"/>
    <property type="match status" value="1"/>
</dbReference>
<dbReference type="Pfam" id="PF00392">
    <property type="entry name" value="GntR"/>
    <property type="match status" value="1"/>
</dbReference>
<organism evidence="6 7">
    <name type="scientific">Pararobbsia silviterrae</name>
    <dbReference type="NCBI Taxonomy" id="1792498"/>
    <lineage>
        <taxon>Bacteria</taxon>
        <taxon>Pseudomonadati</taxon>
        <taxon>Pseudomonadota</taxon>
        <taxon>Betaproteobacteria</taxon>
        <taxon>Burkholderiales</taxon>
        <taxon>Burkholderiaceae</taxon>
        <taxon>Pararobbsia</taxon>
    </lineage>
</organism>
<dbReference type="SUPFAM" id="SSF48008">
    <property type="entry name" value="GntR ligand-binding domain-like"/>
    <property type="match status" value="1"/>
</dbReference>
<proteinExistence type="predicted"/>
<dbReference type="PROSITE" id="PS50949">
    <property type="entry name" value="HTH_GNTR"/>
    <property type="match status" value="1"/>
</dbReference>
<reference evidence="6 7" key="1">
    <citation type="submission" date="2018-10" db="EMBL/GenBank/DDBJ databases">
        <title>Robbsia sp. DHC34, isolated from soil.</title>
        <authorList>
            <person name="Gao Z.-H."/>
            <person name="Qiu L.-H."/>
        </authorList>
    </citation>
    <scope>NUCLEOTIDE SEQUENCE [LARGE SCALE GENOMIC DNA]</scope>
    <source>
        <strain evidence="6 7">DHC34</strain>
    </source>
</reference>
<evidence type="ECO:0000256" key="2">
    <source>
        <dbReference type="ARBA" id="ARBA00023125"/>
    </source>
</evidence>
<dbReference type="AlphaFoldDB" id="A0A494XSK9"/>
<feature type="domain" description="HTH gntR-type" evidence="5">
    <location>
        <begin position="33"/>
        <end position="100"/>
    </location>
</feature>
<dbReference type="InterPro" id="IPR036388">
    <property type="entry name" value="WH-like_DNA-bd_sf"/>
</dbReference>
<name>A0A494XSK9_9BURK</name>
<dbReference type="Gene3D" id="1.20.120.530">
    <property type="entry name" value="GntR ligand-binding domain-like"/>
    <property type="match status" value="1"/>
</dbReference>
<dbReference type="Gene3D" id="1.10.10.10">
    <property type="entry name" value="Winged helix-like DNA-binding domain superfamily/Winged helix DNA-binding domain"/>
    <property type="match status" value="1"/>
</dbReference>
<evidence type="ECO:0000313" key="7">
    <source>
        <dbReference type="Proteomes" id="UP000270342"/>
    </source>
</evidence>
<dbReference type="PANTHER" id="PTHR43537">
    <property type="entry name" value="TRANSCRIPTIONAL REGULATOR, GNTR FAMILY"/>
    <property type="match status" value="1"/>
</dbReference>
<dbReference type="Pfam" id="PF07729">
    <property type="entry name" value="FCD"/>
    <property type="match status" value="1"/>
</dbReference>
<dbReference type="InterPro" id="IPR011711">
    <property type="entry name" value="GntR_C"/>
</dbReference>
<gene>
    <name evidence="6" type="ORF">D7S86_18060</name>
</gene>
<dbReference type="GO" id="GO:0003700">
    <property type="term" value="F:DNA-binding transcription factor activity"/>
    <property type="evidence" value="ECO:0007669"/>
    <property type="project" value="InterPro"/>
</dbReference>
<dbReference type="PANTHER" id="PTHR43537:SF50">
    <property type="entry name" value="TRANSCRIPTIONAL REGULATORY PROTEIN"/>
    <property type="match status" value="1"/>
</dbReference>
<evidence type="ECO:0000256" key="1">
    <source>
        <dbReference type="ARBA" id="ARBA00023015"/>
    </source>
</evidence>
<dbReference type="InterPro" id="IPR036390">
    <property type="entry name" value="WH_DNA-bd_sf"/>
</dbReference>
<dbReference type="SMART" id="SM00345">
    <property type="entry name" value="HTH_GNTR"/>
    <property type="match status" value="1"/>
</dbReference>
<dbReference type="InterPro" id="IPR000524">
    <property type="entry name" value="Tscrpt_reg_HTH_GntR"/>
</dbReference>
<evidence type="ECO:0000259" key="5">
    <source>
        <dbReference type="PROSITE" id="PS50949"/>
    </source>
</evidence>
<evidence type="ECO:0000256" key="3">
    <source>
        <dbReference type="ARBA" id="ARBA00023163"/>
    </source>
</evidence>
<dbReference type="Proteomes" id="UP000270342">
    <property type="component" value="Unassembled WGS sequence"/>
</dbReference>
<comment type="caution">
    <text evidence="6">The sequence shown here is derived from an EMBL/GenBank/DDBJ whole genome shotgun (WGS) entry which is preliminary data.</text>
</comment>
<dbReference type="EMBL" id="RBZU01000008">
    <property type="protein sequence ID" value="RKP51856.1"/>
    <property type="molecule type" value="Genomic_DNA"/>
</dbReference>
<dbReference type="SMART" id="SM00895">
    <property type="entry name" value="FCD"/>
    <property type="match status" value="1"/>
</dbReference>
<protein>
    <submittedName>
        <fullName evidence="6">GntR family transcriptional regulator</fullName>
    </submittedName>
</protein>
<evidence type="ECO:0000256" key="4">
    <source>
        <dbReference type="SAM" id="MobiDB-lite"/>
    </source>
</evidence>
<feature type="region of interest" description="Disordered" evidence="4">
    <location>
        <begin position="238"/>
        <end position="258"/>
    </location>
</feature>